<dbReference type="Proteomes" id="UP000184330">
    <property type="component" value="Unassembled WGS sequence"/>
</dbReference>
<dbReference type="STRING" id="576137.A0A1L7WG11"/>
<feature type="compositionally biased region" description="Polar residues" evidence="1">
    <location>
        <begin position="1"/>
        <end position="10"/>
    </location>
</feature>
<organism evidence="3 4">
    <name type="scientific">Phialocephala subalpina</name>
    <dbReference type="NCBI Taxonomy" id="576137"/>
    <lineage>
        <taxon>Eukaryota</taxon>
        <taxon>Fungi</taxon>
        <taxon>Dikarya</taxon>
        <taxon>Ascomycota</taxon>
        <taxon>Pezizomycotina</taxon>
        <taxon>Leotiomycetes</taxon>
        <taxon>Helotiales</taxon>
        <taxon>Mollisiaceae</taxon>
        <taxon>Phialocephala</taxon>
        <taxon>Phialocephala fortinii species complex</taxon>
    </lineage>
</organism>
<evidence type="ECO:0000313" key="4">
    <source>
        <dbReference type="Proteomes" id="UP000184330"/>
    </source>
</evidence>
<dbReference type="EMBL" id="FJOG01000002">
    <property type="protein sequence ID" value="CZR51703.1"/>
    <property type="molecule type" value="Genomic_DNA"/>
</dbReference>
<evidence type="ECO:0000256" key="1">
    <source>
        <dbReference type="SAM" id="MobiDB-lite"/>
    </source>
</evidence>
<dbReference type="AlphaFoldDB" id="A0A1L7WG11"/>
<keyword evidence="2" id="KW-0472">Membrane</keyword>
<protein>
    <submittedName>
        <fullName evidence="3">Uncharacterized protein</fullName>
    </submittedName>
</protein>
<sequence>MADDTQQSLLLHQKQSRIPQNPPTYRIDSKTSTKRDDPPSIQEVYPIERSDPLTNRFREHWVFAGLMITLLISALLLACHISGWVLPAKYQNFVTQNRATTQILVQVLAGILGFLQFAPICAVINRATRLHLSRRNASLDDLRFWSLLCSRGLGWDLPPKKLILLLLFLSIGLNPAAIWAGALTPISVETSQLGFVKVPSYSNISMIKEYPSEFGNAGEKSEVRNTKGVFSYSVGITFEGALLSTAASATTVDGSPRRHNKLDNSGLIYSGRSYGVGSSAGLTDDGITDNAFTTGYSYQEAGYNVDVSCIYNTSSLFVLQPQNNLIVWEAIGPLPNSNGQKEVSTYFGRGDGPAIVAIGVSYIQTNGTQYLGIAAGQDYRSLNQTQCSVNFVPTIFNVTVHTSAGNLTVVPISAAPDIDPTGNIIHTTIRQMELISNDQTNLYQSLLGNSFMASVGDYIVSQDAVSSENATLAGLKNSVAAMLDDILGQYASAQLMVGNQSLVAEATVNVLSMQIGQKVYVYAEIVLNCIVLLIILEEGIRTRGWHGLGAWDYMDIRNLIVSTSKGAQEFTKERRGIESILDTQGKLAGRTKVRFEKENSSLVLGIAPRSTSGNAPRQTPIIELLEGTNKKVRGPDWI</sequence>
<feature type="region of interest" description="Disordered" evidence="1">
    <location>
        <begin position="1"/>
        <end position="42"/>
    </location>
</feature>
<dbReference type="OrthoDB" id="529273at2759"/>
<name>A0A1L7WG11_9HELO</name>
<feature type="transmembrane region" description="Helical" evidence="2">
    <location>
        <begin position="162"/>
        <end position="182"/>
    </location>
</feature>
<reference evidence="3 4" key="1">
    <citation type="submission" date="2016-03" db="EMBL/GenBank/DDBJ databases">
        <authorList>
            <person name="Ploux O."/>
        </authorList>
    </citation>
    <scope>NUCLEOTIDE SEQUENCE [LARGE SCALE GENOMIC DNA]</scope>
    <source>
        <strain evidence="3 4">UAMH 11012</strain>
    </source>
</reference>
<accession>A0A1L7WG11</accession>
<proteinExistence type="predicted"/>
<keyword evidence="2" id="KW-0812">Transmembrane</keyword>
<keyword evidence="4" id="KW-1185">Reference proteome</keyword>
<keyword evidence="2" id="KW-1133">Transmembrane helix</keyword>
<feature type="transmembrane region" description="Helical" evidence="2">
    <location>
        <begin position="103"/>
        <end position="125"/>
    </location>
</feature>
<evidence type="ECO:0000313" key="3">
    <source>
        <dbReference type="EMBL" id="CZR51703.1"/>
    </source>
</evidence>
<feature type="compositionally biased region" description="Basic and acidic residues" evidence="1">
    <location>
        <begin position="27"/>
        <end position="38"/>
    </location>
</feature>
<evidence type="ECO:0000256" key="2">
    <source>
        <dbReference type="SAM" id="Phobius"/>
    </source>
</evidence>
<feature type="transmembrane region" description="Helical" evidence="2">
    <location>
        <begin position="61"/>
        <end position="83"/>
    </location>
</feature>
<gene>
    <name evidence="3" type="ORF">PAC_01580</name>
</gene>